<evidence type="ECO:0000313" key="3">
    <source>
        <dbReference type="EMBL" id="OUP67643.1"/>
    </source>
</evidence>
<dbReference type="Gene3D" id="3.40.50.720">
    <property type="entry name" value="NAD(P)-binding Rossmann-like Domain"/>
    <property type="match status" value="1"/>
</dbReference>
<dbReference type="Proteomes" id="UP000196386">
    <property type="component" value="Unassembled WGS sequence"/>
</dbReference>
<evidence type="ECO:0008006" key="5">
    <source>
        <dbReference type="Google" id="ProtNLM"/>
    </source>
</evidence>
<accession>A0A1Y4N725</accession>
<evidence type="ECO:0000259" key="1">
    <source>
        <dbReference type="Pfam" id="PF02826"/>
    </source>
</evidence>
<dbReference type="GO" id="GO:0051287">
    <property type="term" value="F:NAD binding"/>
    <property type="evidence" value="ECO:0007669"/>
    <property type="project" value="InterPro"/>
</dbReference>
<dbReference type="Pfam" id="PF02826">
    <property type="entry name" value="2-Hacid_dh_C"/>
    <property type="match status" value="1"/>
</dbReference>
<evidence type="ECO:0000313" key="4">
    <source>
        <dbReference type="Proteomes" id="UP000196386"/>
    </source>
</evidence>
<dbReference type="NCBIfam" id="NF006162">
    <property type="entry name" value="PRK08306.1"/>
    <property type="match status" value="1"/>
</dbReference>
<feature type="domain" description="Dipicolinate synthase subunit A N-terminal" evidence="2">
    <location>
        <begin position="56"/>
        <end position="170"/>
    </location>
</feature>
<dbReference type="Pfam" id="PF16924">
    <property type="entry name" value="DpaA_N"/>
    <property type="match status" value="1"/>
</dbReference>
<protein>
    <recommendedName>
        <fullName evidence="5">Dipicolinate synthase subunit DpsA</fullName>
    </recommendedName>
</protein>
<evidence type="ECO:0000259" key="2">
    <source>
        <dbReference type="Pfam" id="PF16924"/>
    </source>
</evidence>
<dbReference type="InterPro" id="IPR031629">
    <property type="entry name" value="DpaA_N"/>
</dbReference>
<feature type="domain" description="D-isomer specific 2-hydroxyacid dehydrogenase NAD-binding" evidence="1">
    <location>
        <begin position="199"/>
        <end position="291"/>
    </location>
</feature>
<gene>
    <name evidence="3" type="ORF">B5F11_17235</name>
</gene>
<proteinExistence type="predicted"/>
<organism evidence="3 4">
    <name type="scientific">Anaerotruncus colihominis</name>
    <dbReference type="NCBI Taxonomy" id="169435"/>
    <lineage>
        <taxon>Bacteria</taxon>
        <taxon>Bacillati</taxon>
        <taxon>Bacillota</taxon>
        <taxon>Clostridia</taxon>
        <taxon>Eubacteriales</taxon>
        <taxon>Oscillospiraceae</taxon>
        <taxon>Anaerotruncus</taxon>
    </lineage>
</organism>
<name>A0A1Y4N725_9FIRM</name>
<sequence>MSNTIDKSCVFMICCQGRRVSRHKSRNDAAVHRIGYQLDDSTDLLGGCMMHSYQSFAVIGGDLRQAHVANQLAAQGKTVYALLLETNEALHRTLICEKTPGEILPLCDAVVFPLPLTADDEFVSAPFSARRVRVADCLSVLRPGAAVFAGKISPEMHALAEQFDVEMIDYLEREELAVKNAVITAEGAVAIAMEELPIALFGSRCLIVGHGRIARALIRILRGMGASVTVAARSYGSLAEIEAEGCRAVRTDALKTSVKAADVVINTVPARMLTEPVLSALKHDALVIDLASRPGGVDLAAAGRLGVKTIWALSLPGKTAPITAGEIILHTIENCLSELEEAV</sequence>
<comment type="caution">
    <text evidence="3">The sequence shown here is derived from an EMBL/GenBank/DDBJ whole genome shotgun (WGS) entry which is preliminary data.</text>
</comment>
<dbReference type="AlphaFoldDB" id="A0A1Y4N725"/>
<dbReference type="EMBL" id="NFKP01000029">
    <property type="protein sequence ID" value="OUP67643.1"/>
    <property type="molecule type" value="Genomic_DNA"/>
</dbReference>
<dbReference type="SUPFAM" id="SSF51735">
    <property type="entry name" value="NAD(P)-binding Rossmann-fold domains"/>
    <property type="match status" value="1"/>
</dbReference>
<dbReference type="InterPro" id="IPR036291">
    <property type="entry name" value="NAD(P)-bd_dom_sf"/>
</dbReference>
<reference evidence="4" key="1">
    <citation type="submission" date="2017-04" db="EMBL/GenBank/DDBJ databases">
        <title>Function of individual gut microbiota members based on whole genome sequencing of pure cultures obtained from chicken caecum.</title>
        <authorList>
            <person name="Medvecky M."/>
            <person name="Cejkova D."/>
            <person name="Polansky O."/>
            <person name="Karasova D."/>
            <person name="Kubasova T."/>
            <person name="Cizek A."/>
            <person name="Rychlik I."/>
        </authorList>
    </citation>
    <scope>NUCLEOTIDE SEQUENCE [LARGE SCALE GENOMIC DNA]</scope>
    <source>
        <strain evidence="4">An175</strain>
    </source>
</reference>
<dbReference type="InterPro" id="IPR006140">
    <property type="entry name" value="D-isomer_DH_NAD-bd"/>
</dbReference>